<dbReference type="SUPFAM" id="SSF54427">
    <property type="entry name" value="NTF2-like"/>
    <property type="match status" value="1"/>
</dbReference>
<feature type="compositionally biased region" description="Low complexity" evidence="1">
    <location>
        <begin position="204"/>
        <end position="217"/>
    </location>
</feature>
<feature type="region of interest" description="Disordered" evidence="1">
    <location>
        <begin position="198"/>
        <end position="217"/>
    </location>
</feature>
<gene>
    <name evidence="3" type="ORF">GCM10010469_34760</name>
</gene>
<dbReference type="EMBL" id="BAAAUW010000015">
    <property type="protein sequence ID" value="GAA3264812.1"/>
    <property type="molecule type" value="Genomic_DNA"/>
</dbReference>
<evidence type="ECO:0000313" key="4">
    <source>
        <dbReference type="Proteomes" id="UP001500728"/>
    </source>
</evidence>
<dbReference type="RefSeq" id="WP_189365314.1">
    <property type="nucleotide sequence ID" value="NZ_BAAAUW010000015.1"/>
</dbReference>
<evidence type="ECO:0000259" key="2">
    <source>
        <dbReference type="Pfam" id="PF13577"/>
    </source>
</evidence>
<dbReference type="Proteomes" id="UP001500728">
    <property type="component" value="Unassembled WGS sequence"/>
</dbReference>
<reference evidence="4" key="1">
    <citation type="journal article" date="2019" name="Int. J. Syst. Evol. Microbiol.">
        <title>The Global Catalogue of Microorganisms (GCM) 10K type strain sequencing project: providing services to taxonomists for standard genome sequencing and annotation.</title>
        <authorList>
            <consortium name="The Broad Institute Genomics Platform"/>
            <consortium name="The Broad Institute Genome Sequencing Center for Infectious Disease"/>
            <person name="Wu L."/>
            <person name="Ma J."/>
        </authorList>
    </citation>
    <scope>NUCLEOTIDE SEQUENCE [LARGE SCALE GENOMIC DNA]</scope>
    <source>
        <strain evidence="4">JCM 9381</strain>
    </source>
</reference>
<proteinExistence type="predicted"/>
<accession>A0ABP6R537</accession>
<keyword evidence="4" id="KW-1185">Reference proteome</keyword>
<feature type="domain" description="SnoaL-like" evidence="2">
    <location>
        <begin position="61"/>
        <end position="184"/>
    </location>
</feature>
<organism evidence="3 4">
    <name type="scientific">Streptomyces labedae</name>
    <dbReference type="NCBI Taxonomy" id="285569"/>
    <lineage>
        <taxon>Bacteria</taxon>
        <taxon>Bacillati</taxon>
        <taxon>Actinomycetota</taxon>
        <taxon>Actinomycetes</taxon>
        <taxon>Kitasatosporales</taxon>
        <taxon>Streptomycetaceae</taxon>
        <taxon>Streptomyces</taxon>
    </lineage>
</organism>
<name>A0ABP6R537_9ACTN</name>
<dbReference type="InterPro" id="IPR032710">
    <property type="entry name" value="NTF2-like_dom_sf"/>
</dbReference>
<protein>
    <recommendedName>
        <fullName evidence="2">SnoaL-like domain-containing protein</fullName>
    </recommendedName>
</protein>
<dbReference type="InterPro" id="IPR037401">
    <property type="entry name" value="SnoaL-like"/>
</dbReference>
<evidence type="ECO:0000256" key="1">
    <source>
        <dbReference type="SAM" id="MobiDB-lite"/>
    </source>
</evidence>
<evidence type="ECO:0000313" key="3">
    <source>
        <dbReference type="EMBL" id="GAA3264812.1"/>
    </source>
</evidence>
<dbReference type="Gene3D" id="3.10.450.50">
    <property type="match status" value="1"/>
</dbReference>
<dbReference type="Pfam" id="PF13577">
    <property type="entry name" value="SnoaL_4"/>
    <property type="match status" value="1"/>
</dbReference>
<comment type="caution">
    <text evidence="3">The sequence shown here is derived from an EMBL/GenBank/DDBJ whole genome shotgun (WGS) entry which is preliminary data.</text>
</comment>
<sequence>MQGQEARNTAAWRSRIGASALAAAVLVVGGFSAVALTSPSANAHERSASTPSSRSLAAKVQRLEDIEDIHQLKARYFRFVDEKKHDELAALFTPHAKLVTDGITWKSPKDFAYTIRDLTGKAPSAHAGMMPEITITGPNTASGIWSMQDVLTFPAGKDAPQGHHGYGQYRETYRKVDGKWLIDSVLLTRFRMDPIPNWTPPKTAASESAPSQAAPAK</sequence>